<comment type="caution">
    <text evidence="10">The sequence shown here is derived from an EMBL/GenBank/DDBJ whole genome shotgun (WGS) entry which is preliminary data.</text>
</comment>
<dbReference type="EMBL" id="MHTM01000018">
    <property type="protein sequence ID" value="OHA62274.1"/>
    <property type="molecule type" value="Genomic_DNA"/>
</dbReference>
<dbReference type="GO" id="GO:0005524">
    <property type="term" value="F:ATP binding"/>
    <property type="evidence" value="ECO:0007669"/>
    <property type="project" value="UniProtKB-KW"/>
</dbReference>
<organism evidence="10 11">
    <name type="scientific">Candidatus Vogelbacteria bacterium RIFOXYD2_FULL_44_9</name>
    <dbReference type="NCBI Taxonomy" id="1802441"/>
    <lineage>
        <taxon>Bacteria</taxon>
        <taxon>Candidatus Vogeliibacteriota</taxon>
    </lineage>
</organism>
<dbReference type="GO" id="GO:0008764">
    <property type="term" value="F:UDP-N-acetylmuramoylalanine-D-glutamate ligase activity"/>
    <property type="evidence" value="ECO:0007669"/>
    <property type="project" value="UniProtKB-EC"/>
</dbReference>
<dbReference type="GO" id="GO:0005737">
    <property type="term" value="C:cytoplasm"/>
    <property type="evidence" value="ECO:0007669"/>
    <property type="project" value="UniProtKB-SubCell"/>
</dbReference>
<gene>
    <name evidence="10" type="ORF">A2556_00390</name>
</gene>
<dbReference type="Pfam" id="PF02875">
    <property type="entry name" value="Mur_ligase_C"/>
    <property type="match status" value="1"/>
</dbReference>
<keyword evidence="6" id="KW-0067">ATP-binding</keyword>
<dbReference type="Gene3D" id="3.40.50.720">
    <property type="entry name" value="NAD(P)-binding Rossmann-like Domain"/>
    <property type="match status" value="1"/>
</dbReference>
<keyword evidence="3" id="KW-0963">Cytoplasm</keyword>
<dbReference type="Gene3D" id="3.90.190.20">
    <property type="entry name" value="Mur ligase, C-terminal domain"/>
    <property type="match status" value="1"/>
</dbReference>
<sequence length="465" mass="51401">MLKKFKKYIKGKKVTVMGLGLLGRGIGVTRFLAECGADLIVTDLKTAEQLASSLKQLARYKDIKFILGEHRLEDFKNRDLIIKAAGVPLDSIFIAEARKNNIPIEMDASLFAKFAMPAGVKIIGITGTRGKTTTTFLTAEILRSAFGDKNVHLGGNVRGIATLPLLKKVNPPAGGGDFVVMELDSWQLQGFGDSKISPSISIFTNLMVDHQNYYANDMDRYFSDKANIFVNQREGDSLICGQNVLTLIRKKYSSFAKRAIVPDIKVVPKNWKIKLLGEHNRQNIAYAVTVARVLDIKESVIKKVVENYAGVPGRLEFIREIGGVKYYNDTTATTPDGVMAALEALKKYHGKIILLGGGADKELIYNKYAKEVKKSVKDLALFKGTATEKILGELKIKNAKLKEEIRTKDLLVMVVDSMPDAFAWAKSQAKRGDIVILSPGATSFGVFKNEYDRGDQFVSLVKKLK</sequence>
<feature type="domain" description="Mur ligase central" evidence="9">
    <location>
        <begin position="125"/>
        <end position="241"/>
    </location>
</feature>
<evidence type="ECO:0000313" key="11">
    <source>
        <dbReference type="Proteomes" id="UP000177140"/>
    </source>
</evidence>
<reference evidence="10 11" key="1">
    <citation type="journal article" date="2016" name="Nat. Commun.">
        <title>Thousands of microbial genomes shed light on interconnected biogeochemical processes in an aquifer system.</title>
        <authorList>
            <person name="Anantharaman K."/>
            <person name="Brown C.T."/>
            <person name="Hug L.A."/>
            <person name="Sharon I."/>
            <person name="Castelle C.J."/>
            <person name="Probst A.J."/>
            <person name="Thomas B.C."/>
            <person name="Singh A."/>
            <person name="Wilkins M.J."/>
            <person name="Karaoz U."/>
            <person name="Brodie E.L."/>
            <person name="Williams K.H."/>
            <person name="Hubbard S.S."/>
            <person name="Banfield J.F."/>
        </authorList>
    </citation>
    <scope>NUCLEOTIDE SEQUENCE [LARGE SCALE GENOMIC DNA]</scope>
</reference>
<evidence type="ECO:0000256" key="7">
    <source>
        <dbReference type="RuleBase" id="RU003664"/>
    </source>
</evidence>
<dbReference type="Pfam" id="PF21799">
    <property type="entry name" value="MurD-like_N"/>
    <property type="match status" value="1"/>
</dbReference>
<keyword evidence="4 10" id="KW-0436">Ligase</keyword>
<keyword evidence="5" id="KW-0547">Nucleotide-binding</keyword>
<keyword evidence="7" id="KW-0573">Peptidoglycan synthesis</keyword>
<comment type="catalytic activity">
    <reaction evidence="7">
        <text>UDP-N-acetyl-alpha-D-muramoyl-L-alanine + D-glutamate + ATP = UDP-N-acetyl-alpha-D-muramoyl-L-alanyl-D-glutamate + ADP + phosphate + H(+)</text>
        <dbReference type="Rhea" id="RHEA:16429"/>
        <dbReference type="ChEBI" id="CHEBI:15378"/>
        <dbReference type="ChEBI" id="CHEBI:29986"/>
        <dbReference type="ChEBI" id="CHEBI:30616"/>
        <dbReference type="ChEBI" id="CHEBI:43474"/>
        <dbReference type="ChEBI" id="CHEBI:83898"/>
        <dbReference type="ChEBI" id="CHEBI:83900"/>
        <dbReference type="ChEBI" id="CHEBI:456216"/>
        <dbReference type="EC" id="6.3.2.9"/>
    </reaction>
</comment>
<evidence type="ECO:0000259" key="8">
    <source>
        <dbReference type="Pfam" id="PF02875"/>
    </source>
</evidence>
<dbReference type="SUPFAM" id="SSF51984">
    <property type="entry name" value="MurCD N-terminal domain"/>
    <property type="match status" value="1"/>
</dbReference>
<dbReference type="PANTHER" id="PTHR43692:SF1">
    <property type="entry name" value="UDP-N-ACETYLMURAMOYLALANINE--D-GLUTAMATE LIGASE"/>
    <property type="match status" value="1"/>
</dbReference>
<dbReference type="Proteomes" id="UP000177140">
    <property type="component" value="Unassembled WGS sequence"/>
</dbReference>
<proteinExistence type="predicted"/>
<dbReference type="SUPFAM" id="SSF53244">
    <property type="entry name" value="MurD-like peptide ligases, peptide-binding domain"/>
    <property type="match status" value="1"/>
</dbReference>
<dbReference type="Pfam" id="PF08245">
    <property type="entry name" value="Mur_ligase_M"/>
    <property type="match status" value="1"/>
</dbReference>
<evidence type="ECO:0000256" key="1">
    <source>
        <dbReference type="ARBA" id="ARBA00004496"/>
    </source>
</evidence>
<protein>
    <recommendedName>
        <fullName evidence="7">UDP-N-acetylmuramoylalanine--D-glutamate ligase</fullName>
        <ecNumber evidence="7">6.3.2.9</ecNumber>
    </recommendedName>
</protein>
<evidence type="ECO:0000256" key="5">
    <source>
        <dbReference type="ARBA" id="ARBA00022741"/>
    </source>
</evidence>
<dbReference type="InterPro" id="IPR004101">
    <property type="entry name" value="Mur_ligase_C"/>
</dbReference>
<keyword evidence="7" id="KW-0132">Cell division</keyword>
<dbReference type="AlphaFoldDB" id="A0A1G2QNR3"/>
<dbReference type="GO" id="GO:0051301">
    <property type="term" value="P:cell division"/>
    <property type="evidence" value="ECO:0007669"/>
    <property type="project" value="UniProtKB-KW"/>
</dbReference>
<evidence type="ECO:0000313" key="10">
    <source>
        <dbReference type="EMBL" id="OHA62274.1"/>
    </source>
</evidence>
<keyword evidence="7" id="KW-0131">Cell cycle</keyword>
<comment type="pathway">
    <text evidence="2 7">Cell wall biogenesis; peptidoglycan biosynthesis.</text>
</comment>
<dbReference type="GO" id="GO:0071555">
    <property type="term" value="P:cell wall organization"/>
    <property type="evidence" value="ECO:0007669"/>
    <property type="project" value="UniProtKB-KW"/>
</dbReference>
<dbReference type="Gene3D" id="3.40.1190.10">
    <property type="entry name" value="Mur-like, catalytic domain"/>
    <property type="match status" value="1"/>
</dbReference>
<evidence type="ECO:0000259" key="9">
    <source>
        <dbReference type="Pfam" id="PF08245"/>
    </source>
</evidence>
<evidence type="ECO:0000256" key="6">
    <source>
        <dbReference type="ARBA" id="ARBA00022840"/>
    </source>
</evidence>
<dbReference type="GO" id="GO:0009252">
    <property type="term" value="P:peptidoglycan biosynthetic process"/>
    <property type="evidence" value="ECO:0007669"/>
    <property type="project" value="UniProtKB-UniPathway"/>
</dbReference>
<dbReference type="InterPro" id="IPR005762">
    <property type="entry name" value="MurD"/>
</dbReference>
<evidence type="ECO:0000256" key="2">
    <source>
        <dbReference type="ARBA" id="ARBA00004752"/>
    </source>
</evidence>
<comment type="function">
    <text evidence="7">Cell wall formation. Catalyzes the addition of glutamate to the nucleotide precursor UDP-N-acetylmuramoyl-L-alanine (UMA).</text>
</comment>
<dbReference type="NCBIfam" id="TIGR01087">
    <property type="entry name" value="murD"/>
    <property type="match status" value="1"/>
</dbReference>
<comment type="subcellular location">
    <subcellularLocation>
        <location evidence="1 7">Cytoplasm</location>
    </subcellularLocation>
</comment>
<name>A0A1G2QNR3_9BACT</name>
<evidence type="ECO:0000256" key="4">
    <source>
        <dbReference type="ARBA" id="ARBA00022598"/>
    </source>
</evidence>
<keyword evidence="7" id="KW-0961">Cell wall biogenesis/degradation</keyword>
<dbReference type="PANTHER" id="PTHR43692">
    <property type="entry name" value="UDP-N-ACETYLMURAMOYLALANINE--D-GLUTAMATE LIGASE"/>
    <property type="match status" value="1"/>
</dbReference>
<dbReference type="InterPro" id="IPR036565">
    <property type="entry name" value="Mur-like_cat_sf"/>
</dbReference>
<dbReference type="UniPathway" id="UPA00219"/>
<dbReference type="InterPro" id="IPR013221">
    <property type="entry name" value="Mur_ligase_cen"/>
</dbReference>
<accession>A0A1G2QNR3</accession>
<feature type="domain" description="Mur ligase C-terminal" evidence="8">
    <location>
        <begin position="313"/>
        <end position="439"/>
    </location>
</feature>
<dbReference type="GO" id="GO:0008360">
    <property type="term" value="P:regulation of cell shape"/>
    <property type="evidence" value="ECO:0007669"/>
    <property type="project" value="UniProtKB-KW"/>
</dbReference>
<keyword evidence="7" id="KW-0133">Cell shape</keyword>
<dbReference type="EC" id="6.3.2.9" evidence="7"/>
<dbReference type="InterPro" id="IPR036615">
    <property type="entry name" value="Mur_ligase_C_dom_sf"/>
</dbReference>
<evidence type="ECO:0000256" key="3">
    <source>
        <dbReference type="ARBA" id="ARBA00022490"/>
    </source>
</evidence>
<dbReference type="SUPFAM" id="SSF53623">
    <property type="entry name" value="MurD-like peptide ligases, catalytic domain"/>
    <property type="match status" value="1"/>
</dbReference>